<keyword evidence="3" id="KW-0560">Oxidoreductase</keyword>
<evidence type="ECO:0000313" key="5">
    <source>
        <dbReference type="EMBL" id="THG10816.1"/>
    </source>
</evidence>
<reference evidence="5 6" key="1">
    <citation type="journal article" date="2018" name="Proc. Natl. Acad. Sci. U.S.A.">
        <title>Draft genome sequence of Camellia sinensis var. sinensis provides insights into the evolution of the tea genome and tea quality.</title>
        <authorList>
            <person name="Wei C."/>
            <person name="Yang H."/>
            <person name="Wang S."/>
            <person name="Zhao J."/>
            <person name="Liu C."/>
            <person name="Gao L."/>
            <person name="Xia E."/>
            <person name="Lu Y."/>
            <person name="Tai Y."/>
            <person name="She G."/>
            <person name="Sun J."/>
            <person name="Cao H."/>
            <person name="Tong W."/>
            <person name="Gao Q."/>
            <person name="Li Y."/>
            <person name="Deng W."/>
            <person name="Jiang X."/>
            <person name="Wang W."/>
            <person name="Chen Q."/>
            <person name="Zhang S."/>
            <person name="Li H."/>
            <person name="Wu J."/>
            <person name="Wang P."/>
            <person name="Li P."/>
            <person name="Shi C."/>
            <person name="Zheng F."/>
            <person name="Jian J."/>
            <person name="Huang B."/>
            <person name="Shan D."/>
            <person name="Shi M."/>
            <person name="Fang C."/>
            <person name="Yue Y."/>
            <person name="Li F."/>
            <person name="Li D."/>
            <person name="Wei S."/>
            <person name="Han B."/>
            <person name="Jiang C."/>
            <person name="Yin Y."/>
            <person name="Xia T."/>
            <person name="Zhang Z."/>
            <person name="Bennetzen J.L."/>
            <person name="Zhao S."/>
            <person name="Wan X."/>
        </authorList>
    </citation>
    <scope>NUCLEOTIDE SEQUENCE [LARGE SCALE GENOMIC DNA]</scope>
    <source>
        <strain evidence="6">cv. Shuchazao</strain>
        <tissue evidence="5">Leaf</tissue>
    </source>
</reference>
<dbReference type="STRING" id="542762.A0A4S4E655"/>
<gene>
    <name evidence="5" type="ORF">TEA_002099</name>
</gene>
<dbReference type="EMBL" id="SDRB02007672">
    <property type="protein sequence ID" value="THG10816.1"/>
    <property type="molecule type" value="Genomic_DNA"/>
</dbReference>
<dbReference type="AlphaFoldDB" id="A0A4S4E655"/>
<dbReference type="PANTHER" id="PTHR43490:SF71">
    <property type="entry name" value="SHORT-CHAIN DEHYDROGENASE_REDUCTASE"/>
    <property type="match status" value="1"/>
</dbReference>
<dbReference type="Pfam" id="PF00106">
    <property type="entry name" value="adh_short"/>
    <property type="match status" value="1"/>
</dbReference>
<proteinExistence type="inferred from homology"/>
<evidence type="ECO:0000256" key="3">
    <source>
        <dbReference type="ARBA" id="ARBA00023002"/>
    </source>
</evidence>
<evidence type="ECO:0000256" key="1">
    <source>
        <dbReference type="ARBA" id="ARBA00006484"/>
    </source>
</evidence>
<evidence type="ECO:0000256" key="2">
    <source>
        <dbReference type="ARBA" id="ARBA00022857"/>
    </source>
</evidence>
<sequence length="300" mass="32819">MAEEASTFLSTQRYAVVTGANRGMGLEICRQLASNGVMVVLTARDEKKGIEALEKLKENGLSHLVVFHQLDLLDPSTISSLADFIKTQFGRLDILVNNAAIGGITVDTEALKASEGREGIEIDWKAITNQTYSMGEKCLETNYFGAKRIIQALLPLLLLSDSPRIVNVSSTAGKLQYVSNEWAVGVLSDAENLTEHNVDEILTEFMKDFKEDQLESKNWPTYLSAYILSKAAMNAYTRILAKTHSHLMINCVCPGYVKTNSYAGLLTVEEGASSPVRLALLPQGGPSGVFFSQKEVSSFN</sequence>
<dbReference type="Proteomes" id="UP000306102">
    <property type="component" value="Unassembled WGS sequence"/>
</dbReference>
<comment type="caution">
    <text evidence="5">The sequence shown here is derived from an EMBL/GenBank/DDBJ whole genome shotgun (WGS) entry which is preliminary data.</text>
</comment>
<keyword evidence="6" id="KW-1185">Reference proteome</keyword>
<comment type="similarity">
    <text evidence="1 4">Belongs to the short-chain dehydrogenases/reductases (SDR) family.</text>
</comment>
<dbReference type="Gene3D" id="3.40.50.720">
    <property type="entry name" value="NAD(P)-binding Rossmann-like Domain"/>
    <property type="match status" value="1"/>
</dbReference>
<protein>
    <recommendedName>
        <fullName evidence="7">(+)-neomenthol dehydrogenase</fullName>
    </recommendedName>
</protein>
<dbReference type="PRINTS" id="PR00080">
    <property type="entry name" value="SDRFAMILY"/>
</dbReference>
<keyword evidence="2" id="KW-0521">NADP</keyword>
<dbReference type="GO" id="GO:0016491">
    <property type="term" value="F:oxidoreductase activity"/>
    <property type="evidence" value="ECO:0007669"/>
    <property type="project" value="UniProtKB-KW"/>
</dbReference>
<dbReference type="SUPFAM" id="SSF51735">
    <property type="entry name" value="NAD(P)-binding Rossmann-fold domains"/>
    <property type="match status" value="1"/>
</dbReference>
<evidence type="ECO:0008006" key="7">
    <source>
        <dbReference type="Google" id="ProtNLM"/>
    </source>
</evidence>
<evidence type="ECO:0000256" key="4">
    <source>
        <dbReference type="RuleBase" id="RU000363"/>
    </source>
</evidence>
<accession>A0A4S4E655</accession>
<dbReference type="PANTHER" id="PTHR43490">
    <property type="entry name" value="(+)-NEOMENTHOL DEHYDROGENASE"/>
    <property type="match status" value="1"/>
</dbReference>
<organism evidence="5 6">
    <name type="scientific">Camellia sinensis var. sinensis</name>
    <name type="common">China tea</name>
    <dbReference type="NCBI Taxonomy" id="542762"/>
    <lineage>
        <taxon>Eukaryota</taxon>
        <taxon>Viridiplantae</taxon>
        <taxon>Streptophyta</taxon>
        <taxon>Embryophyta</taxon>
        <taxon>Tracheophyta</taxon>
        <taxon>Spermatophyta</taxon>
        <taxon>Magnoliopsida</taxon>
        <taxon>eudicotyledons</taxon>
        <taxon>Gunneridae</taxon>
        <taxon>Pentapetalae</taxon>
        <taxon>asterids</taxon>
        <taxon>Ericales</taxon>
        <taxon>Theaceae</taxon>
        <taxon>Camellia</taxon>
    </lineage>
</organism>
<evidence type="ECO:0000313" key="6">
    <source>
        <dbReference type="Proteomes" id="UP000306102"/>
    </source>
</evidence>
<dbReference type="InterPro" id="IPR036291">
    <property type="entry name" value="NAD(P)-bd_dom_sf"/>
</dbReference>
<dbReference type="GO" id="GO:0016020">
    <property type="term" value="C:membrane"/>
    <property type="evidence" value="ECO:0007669"/>
    <property type="project" value="TreeGrafter"/>
</dbReference>
<dbReference type="FunFam" id="3.40.50.720:FF:000312">
    <property type="entry name" value="(+)-neomenthol dehydrogenase"/>
    <property type="match status" value="1"/>
</dbReference>
<name>A0A4S4E655_CAMSN</name>
<dbReference type="InterPro" id="IPR002347">
    <property type="entry name" value="SDR_fam"/>
</dbReference>
<dbReference type="PRINTS" id="PR00081">
    <property type="entry name" value="GDHRDH"/>
</dbReference>